<evidence type="ECO:0008006" key="4">
    <source>
        <dbReference type="Google" id="ProtNLM"/>
    </source>
</evidence>
<dbReference type="EMBL" id="FRBL01000010">
    <property type="protein sequence ID" value="SHM70056.1"/>
    <property type="molecule type" value="Genomic_DNA"/>
</dbReference>
<evidence type="ECO:0000256" key="1">
    <source>
        <dbReference type="SAM" id="SignalP"/>
    </source>
</evidence>
<dbReference type="OrthoDB" id="664300at2"/>
<dbReference type="RefSeq" id="WP_073086139.1">
    <property type="nucleotide sequence ID" value="NZ_FRBL01000010.1"/>
</dbReference>
<dbReference type="Proteomes" id="UP000184420">
    <property type="component" value="Unassembled WGS sequence"/>
</dbReference>
<feature type="chain" id="PRO_5013178507" description="YD repeat-containing protein" evidence="1">
    <location>
        <begin position="25"/>
        <end position="268"/>
    </location>
</feature>
<name>A0A1M7KXR7_9BACT</name>
<accession>A0A1M7KXR7</accession>
<reference evidence="2 3" key="1">
    <citation type="submission" date="2016-11" db="EMBL/GenBank/DDBJ databases">
        <authorList>
            <person name="Jaros S."/>
            <person name="Januszkiewicz K."/>
            <person name="Wedrychowicz H."/>
        </authorList>
    </citation>
    <scope>NUCLEOTIDE SEQUENCE [LARGE SCALE GENOMIC DNA]</scope>
    <source>
        <strain evidence="2 3">DSM 27406</strain>
    </source>
</reference>
<dbReference type="Gene3D" id="3.90.930.1">
    <property type="match status" value="1"/>
</dbReference>
<gene>
    <name evidence="2" type="ORF">SAMN05444266_11043</name>
</gene>
<dbReference type="AlphaFoldDB" id="A0A1M7KXR7"/>
<proteinExistence type="predicted"/>
<feature type="signal peptide" evidence="1">
    <location>
        <begin position="1"/>
        <end position="24"/>
    </location>
</feature>
<keyword evidence="1" id="KW-0732">Signal</keyword>
<protein>
    <recommendedName>
        <fullName evidence="4">YD repeat-containing protein</fullName>
    </recommendedName>
</protein>
<evidence type="ECO:0000313" key="2">
    <source>
        <dbReference type="EMBL" id="SHM70056.1"/>
    </source>
</evidence>
<evidence type="ECO:0000313" key="3">
    <source>
        <dbReference type="Proteomes" id="UP000184420"/>
    </source>
</evidence>
<sequence length="268" mass="29793">MSNNNLTRKASNALLLAALGLSSAFTVPGEPQPTYLTSISSSGGRTTVEYNADKSISRLVQVHKGESGDYNEVIKPVYDNGRLVKTMASDGESADEVNTSLDYNPQGQVTRISYFRNGASYAYDSLAYNEAGQLTTRYQYQLQPSKGIFDYSGYQEFTWDGAGDITRQDNYGKQPGFSKFLRLSSISYRYDNKVNSRQQHPGLRWILELQPANLSAHNVVSETLTSSRSSRAVTSTCTYTYTGGKFPLKATYTSDADREIVKMEFTRL</sequence>
<organism evidence="2 3">
    <name type="scientific">Chitinophaga jiangningensis</name>
    <dbReference type="NCBI Taxonomy" id="1419482"/>
    <lineage>
        <taxon>Bacteria</taxon>
        <taxon>Pseudomonadati</taxon>
        <taxon>Bacteroidota</taxon>
        <taxon>Chitinophagia</taxon>
        <taxon>Chitinophagales</taxon>
        <taxon>Chitinophagaceae</taxon>
        <taxon>Chitinophaga</taxon>
    </lineage>
</organism>
<keyword evidence="3" id="KW-1185">Reference proteome</keyword>
<dbReference type="STRING" id="1419482.SAMN05444266_11043"/>